<comment type="caution">
    <text evidence="3">The sequence shown here is derived from an EMBL/GenBank/DDBJ whole genome shotgun (WGS) entry which is preliminary data.</text>
</comment>
<feature type="domain" description="Large polyvalent protein-associated" evidence="2">
    <location>
        <begin position="139"/>
        <end position="233"/>
    </location>
</feature>
<keyword evidence="4" id="KW-1185">Reference proteome</keyword>
<reference evidence="3" key="2">
    <citation type="submission" date="2023-01" db="EMBL/GenBank/DDBJ databases">
        <title>Draft genome sequence of Methylophaga thalassica strain NBRC 102424.</title>
        <authorList>
            <person name="Sun Q."/>
            <person name="Mori K."/>
        </authorList>
    </citation>
    <scope>NUCLEOTIDE SEQUENCE</scope>
    <source>
        <strain evidence="3">NBRC 102424</strain>
    </source>
</reference>
<organism evidence="3 4">
    <name type="scientific">Methylophaga thalassica</name>
    <dbReference type="NCBI Taxonomy" id="40223"/>
    <lineage>
        <taxon>Bacteria</taxon>
        <taxon>Pseudomonadati</taxon>
        <taxon>Pseudomonadota</taxon>
        <taxon>Gammaproteobacteria</taxon>
        <taxon>Thiotrichales</taxon>
        <taxon>Piscirickettsiaceae</taxon>
        <taxon>Methylophaga</taxon>
    </lineage>
</organism>
<evidence type="ECO:0000313" key="3">
    <source>
        <dbReference type="EMBL" id="GLQ00604.1"/>
    </source>
</evidence>
<feature type="region of interest" description="Disordered" evidence="1">
    <location>
        <begin position="314"/>
        <end position="342"/>
    </location>
</feature>
<dbReference type="Pfam" id="PF18821">
    <property type="entry name" value="LPD7"/>
    <property type="match status" value="1"/>
</dbReference>
<evidence type="ECO:0000259" key="2">
    <source>
        <dbReference type="Pfam" id="PF18821"/>
    </source>
</evidence>
<protein>
    <recommendedName>
        <fullName evidence="2">Large polyvalent protein-associated domain-containing protein</fullName>
    </recommendedName>
</protein>
<feature type="compositionally biased region" description="Basic and acidic residues" evidence="1">
    <location>
        <begin position="98"/>
        <end position="110"/>
    </location>
</feature>
<gene>
    <name evidence="3" type="ORF">GCM10007891_24570</name>
</gene>
<dbReference type="Proteomes" id="UP001161423">
    <property type="component" value="Unassembled WGS sequence"/>
</dbReference>
<accession>A0ABQ5TX51</accession>
<feature type="compositionally biased region" description="Basic and acidic residues" evidence="1">
    <location>
        <begin position="324"/>
        <end position="334"/>
    </location>
</feature>
<dbReference type="InterPro" id="IPR040677">
    <property type="entry name" value="LPD7"/>
</dbReference>
<evidence type="ECO:0000313" key="4">
    <source>
        <dbReference type="Proteomes" id="UP001161423"/>
    </source>
</evidence>
<reference evidence="3" key="1">
    <citation type="journal article" date="2014" name="Int. J. Syst. Evol. Microbiol.">
        <title>Complete genome of a new Firmicutes species belonging to the dominant human colonic microbiota ('Ruminococcus bicirculans') reveals two chromosomes and a selective capacity to utilize plant glucans.</title>
        <authorList>
            <consortium name="NISC Comparative Sequencing Program"/>
            <person name="Wegmann U."/>
            <person name="Louis P."/>
            <person name="Goesmann A."/>
            <person name="Henrissat B."/>
            <person name="Duncan S.H."/>
            <person name="Flint H.J."/>
        </authorList>
    </citation>
    <scope>NUCLEOTIDE SEQUENCE</scope>
    <source>
        <strain evidence="3">NBRC 102424</strain>
    </source>
</reference>
<proteinExistence type="predicted"/>
<name>A0ABQ5TX51_9GAMM</name>
<feature type="region of interest" description="Disordered" evidence="1">
    <location>
        <begin position="82"/>
        <end position="113"/>
    </location>
</feature>
<evidence type="ECO:0000256" key="1">
    <source>
        <dbReference type="SAM" id="MobiDB-lite"/>
    </source>
</evidence>
<dbReference type="EMBL" id="BSND01000012">
    <property type="protein sequence ID" value="GLQ00604.1"/>
    <property type="molecule type" value="Genomic_DNA"/>
</dbReference>
<sequence>MAEMNLKLVNVVDTSGRSDTSIGVAVMDEKGRFGFVNGRDEQPYLPSGGERVLELKSVTDSLEFKDHEWGSHIRIKETVRSRQARESAEAEEENGIEQVKEASKSTDKSEAFVTKSEGIEKDQIFEPAAGEAKSLIPEAVQKKFIQDGNKFYFKGSPDKLAFRDTGTSLKTKVDGEAVVDSMITIAKNRGWSEIKVTGTESFKKDVWQEATKQGIAVRGYTPTKTEVAAMERQGFDIPKQGQSHAPEAEIKSDKEKAADALKNLSASEAVKKHPELAPYVAAVSAIEKKLATEKLSESNKKAIMDRVRQNAVNSYNEGITPKMQLKERQPRREVTAQAELSR</sequence>
<dbReference type="RefSeq" id="WP_284723511.1">
    <property type="nucleotide sequence ID" value="NZ_BSND01000012.1"/>
</dbReference>